<proteinExistence type="predicted"/>
<organism evidence="1 2">
    <name type="scientific">Funneliformis caledonium</name>
    <dbReference type="NCBI Taxonomy" id="1117310"/>
    <lineage>
        <taxon>Eukaryota</taxon>
        <taxon>Fungi</taxon>
        <taxon>Fungi incertae sedis</taxon>
        <taxon>Mucoromycota</taxon>
        <taxon>Glomeromycotina</taxon>
        <taxon>Glomeromycetes</taxon>
        <taxon>Glomerales</taxon>
        <taxon>Glomeraceae</taxon>
        <taxon>Funneliformis</taxon>
    </lineage>
</organism>
<comment type="caution">
    <text evidence="1">The sequence shown here is derived from an EMBL/GenBank/DDBJ whole genome shotgun (WGS) entry which is preliminary data.</text>
</comment>
<protein>
    <submittedName>
        <fullName evidence="1">16895_t:CDS:1</fullName>
    </submittedName>
</protein>
<dbReference type="EMBL" id="CAJVPQ010002734">
    <property type="protein sequence ID" value="CAG8606923.1"/>
    <property type="molecule type" value="Genomic_DNA"/>
</dbReference>
<reference evidence="1" key="1">
    <citation type="submission" date="2021-06" db="EMBL/GenBank/DDBJ databases">
        <authorList>
            <person name="Kallberg Y."/>
            <person name="Tangrot J."/>
            <person name="Rosling A."/>
        </authorList>
    </citation>
    <scope>NUCLEOTIDE SEQUENCE</scope>
    <source>
        <strain evidence="1">UK204</strain>
    </source>
</reference>
<evidence type="ECO:0000313" key="2">
    <source>
        <dbReference type="Proteomes" id="UP000789570"/>
    </source>
</evidence>
<name>A0A9N9CNW0_9GLOM</name>
<gene>
    <name evidence="1" type="ORF">FCALED_LOCUS8870</name>
</gene>
<evidence type="ECO:0000313" key="1">
    <source>
        <dbReference type="EMBL" id="CAG8606923.1"/>
    </source>
</evidence>
<dbReference type="Proteomes" id="UP000789570">
    <property type="component" value="Unassembled WGS sequence"/>
</dbReference>
<dbReference type="AlphaFoldDB" id="A0A9N9CNW0"/>
<keyword evidence="2" id="KW-1185">Reference proteome</keyword>
<accession>A0A9N9CNW0</accession>
<sequence>MSFQNQLFKLQILEILKMKQNSFKSCDAKVYLPIRNYVKI</sequence>